<evidence type="ECO:0000259" key="1">
    <source>
        <dbReference type="PROSITE" id="PS52045"/>
    </source>
</evidence>
<reference evidence="2 3" key="1">
    <citation type="journal article" date="2018" name="PLoS Genet.">
        <title>Population sequencing reveals clonal diversity and ancestral inbreeding in the grapevine cultivar Chardonnay.</title>
        <authorList>
            <person name="Roach M.J."/>
            <person name="Johnson D.L."/>
            <person name="Bohlmann J."/>
            <person name="van Vuuren H.J."/>
            <person name="Jones S.J."/>
            <person name="Pretorius I.S."/>
            <person name="Schmidt S.A."/>
            <person name="Borneman A.R."/>
        </authorList>
    </citation>
    <scope>NUCLEOTIDE SEQUENCE [LARGE SCALE GENOMIC DNA]</scope>
    <source>
        <strain evidence="3">cv. Chardonnay</strain>
        <tissue evidence="2">Leaf</tissue>
    </source>
</reference>
<protein>
    <recommendedName>
        <fullName evidence="1">Neprosin PEP catalytic domain-containing protein</fullName>
    </recommendedName>
</protein>
<dbReference type="EMBL" id="QGNW01001626">
    <property type="protein sequence ID" value="RVW34742.1"/>
    <property type="molecule type" value="Genomic_DNA"/>
</dbReference>
<feature type="domain" description="Neprosin PEP catalytic" evidence="1">
    <location>
        <begin position="1"/>
        <end position="177"/>
    </location>
</feature>
<proteinExistence type="predicted"/>
<dbReference type="AlphaFoldDB" id="A0A438DH06"/>
<name>A0A438DH06_VITVI</name>
<dbReference type="InterPro" id="IPR053168">
    <property type="entry name" value="Glutamic_endopeptidase"/>
</dbReference>
<dbReference type="InterPro" id="IPR004314">
    <property type="entry name" value="Neprosin"/>
</dbReference>
<gene>
    <name evidence="2" type="ORF">CK203_111353</name>
</gene>
<comment type="caution">
    <text evidence="2">The sequence shown here is derived from an EMBL/GenBank/DDBJ whole genome shotgun (WGS) entry which is preliminary data.</text>
</comment>
<dbReference type="PANTHER" id="PTHR31589:SF221">
    <property type="entry name" value="LIGASE, PUTATIVE (DUF239)-RELATED"/>
    <property type="match status" value="1"/>
</dbReference>
<organism evidence="2 3">
    <name type="scientific">Vitis vinifera</name>
    <name type="common">Grape</name>
    <dbReference type="NCBI Taxonomy" id="29760"/>
    <lineage>
        <taxon>Eukaryota</taxon>
        <taxon>Viridiplantae</taxon>
        <taxon>Streptophyta</taxon>
        <taxon>Embryophyta</taxon>
        <taxon>Tracheophyta</taxon>
        <taxon>Spermatophyta</taxon>
        <taxon>Magnoliopsida</taxon>
        <taxon>eudicotyledons</taxon>
        <taxon>Gunneridae</taxon>
        <taxon>Pentapetalae</taxon>
        <taxon>rosids</taxon>
        <taxon>Vitales</taxon>
        <taxon>Vitaceae</taxon>
        <taxon>Viteae</taxon>
        <taxon>Vitis</taxon>
    </lineage>
</organism>
<dbReference type="Proteomes" id="UP000288805">
    <property type="component" value="Unassembled WGS sequence"/>
</dbReference>
<dbReference type="Pfam" id="PF03080">
    <property type="entry name" value="Neprosin"/>
    <property type="match status" value="1"/>
</dbReference>
<sequence>MHQRLGRTRGCYDLDCPGFVQTCSDFIIGSPIKPVSEYGTNQFYITITIYKDIQSGNWWVKLQDKDLGYWPSSIITSSGATLTTLTWGGEILNSNLGGHHTATKMGSGRFPGDKFGKSSFFRNLALIDESNALRNPPILHPLSLVLPAMIYKSKKIPSLSSEPISFMVVLVVQINVHEYDGIN</sequence>
<accession>A0A438DH06</accession>
<dbReference type="PROSITE" id="PS52045">
    <property type="entry name" value="NEPROSIN_PEP_CD"/>
    <property type="match status" value="1"/>
</dbReference>
<evidence type="ECO:0000313" key="3">
    <source>
        <dbReference type="Proteomes" id="UP000288805"/>
    </source>
</evidence>
<dbReference type="PANTHER" id="PTHR31589">
    <property type="entry name" value="PROTEIN, PUTATIVE (DUF239)-RELATED-RELATED"/>
    <property type="match status" value="1"/>
</dbReference>
<evidence type="ECO:0000313" key="2">
    <source>
        <dbReference type="EMBL" id="RVW34742.1"/>
    </source>
</evidence>